<evidence type="ECO:0000313" key="1">
    <source>
        <dbReference type="EMBL" id="ADV62944.1"/>
    </source>
</evidence>
<dbReference type="EMBL" id="CP002353">
    <property type="protein sequence ID" value="ADV62944.1"/>
    <property type="molecule type" value="Genomic_DNA"/>
</dbReference>
<dbReference type="Gene3D" id="2.60.40.10">
    <property type="entry name" value="Immunoglobulins"/>
    <property type="match status" value="1"/>
</dbReference>
<dbReference type="STRING" id="575540.Isop_2367"/>
<reference evidence="1 2" key="2">
    <citation type="journal article" date="2011" name="Stand. Genomic Sci.">
        <title>Complete genome sequence of Isosphaera pallida type strain (IS1B).</title>
        <authorList>
            <consortium name="US DOE Joint Genome Institute (JGI-PGF)"/>
            <person name="Goker M."/>
            <person name="Cleland D."/>
            <person name="Saunders E."/>
            <person name="Lapidus A."/>
            <person name="Nolan M."/>
            <person name="Lucas S."/>
            <person name="Hammon N."/>
            <person name="Deshpande S."/>
            <person name="Cheng J.F."/>
            <person name="Tapia R."/>
            <person name="Han C."/>
            <person name="Goodwin L."/>
            <person name="Pitluck S."/>
            <person name="Liolios K."/>
            <person name="Pagani I."/>
            <person name="Ivanova N."/>
            <person name="Mavromatis K."/>
            <person name="Pati A."/>
            <person name="Chen A."/>
            <person name="Palaniappan K."/>
            <person name="Land M."/>
            <person name="Hauser L."/>
            <person name="Chang Y.J."/>
            <person name="Jeffries C.D."/>
            <person name="Detter J.C."/>
            <person name="Beck B."/>
            <person name="Woyke T."/>
            <person name="Bristow J."/>
            <person name="Eisen J.A."/>
            <person name="Markowitz V."/>
            <person name="Hugenholtz P."/>
            <person name="Kyrpides N.C."/>
            <person name="Klenk H.P."/>
        </authorList>
    </citation>
    <scope>NUCLEOTIDE SEQUENCE [LARGE SCALE GENOMIC DNA]</scope>
    <source>
        <strain evidence="2">ATCC 43644 / DSM 9630 / IS1B</strain>
    </source>
</reference>
<dbReference type="HOGENOM" id="CLU_711100_0_0_0"/>
<dbReference type="eggNOG" id="ENOG5030IR0">
    <property type="taxonomic scope" value="Bacteria"/>
</dbReference>
<dbReference type="InterPro" id="IPR013783">
    <property type="entry name" value="Ig-like_fold"/>
</dbReference>
<organism evidence="1 2">
    <name type="scientific">Isosphaera pallida (strain ATCC 43644 / DSM 9630 / IS1B)</name>
    <dbReference type="NCBI Taxonomy" id="575540"/>
    <lineage>
        <taxon>Bacteria</taxon>
        <taxon>Pseudomonadati</taxon>
        <taxon>Planctomycetota</taxon>
        <taxon>Planctomycetia</taxon>
        <taxon>Isosphaerales</taxon>
        <taxon>Isosphaeraceae</taxon>
        <taxon>Isosphaera</taxon>
    </lineage>
</organism>
<dbReference type="InterPro" id="IPR011467">
    <property type="entry name" value="DUF1573"/>
</dbReference>
<dbReference type="AlphaFoldDB" id="E8QWP4"/>
<proteinExistence type="predicted"/>
<keyword evidence="2" id="KW-1185">Reference proteome</keyword>
<evidence type="ECO:0000313" key="2">
    <source>
        <dbReference type="Proteomes" id="UP000008631"/>
    </source>
</evidence>
<dbReference type="Proteomes" id="UP000008631">
    <property type="component" value="Chromosome"/>
</dbReference>
<gene>
    <name evidence="1" type="ordered locus">Isop_2367</name>
</gene>
<accession>E8QWP4</accession>
<dbReference type="RefSeq" id="WP_013565232.1">
    <property type="nucleotide sequence ID" value="NC_014962.1"/>
</dbReference>
<dbReference type="PANTHER" id="PTHR37833">
    <property type="entry name" value="LIPOPROTEIN-RELATED"/>
    <property type="match status" value="1"/>
</dbReference>
<dbReference type="KEGG" id="ipa:Isop_2367"/>
<protein>
    <recommendedName>
        <fullName evidence="3">DUF1573 domain-containing protein</fullName>
    </recommendedName>
</protein>
<dbReference type="InParanoid" id="E8QWP4"/>
<dbReference type="Pfam" id="PF07610">
    <property type="entry name" value="DUF1573"/>
    <property type="match status" value="1"/>
</dbReference>
<sequence>MMRWVLLVVGVVGATAAIKFVPLLLMEAPSQRDVTVPVVGVDPNQGPRPRLVVLGIDKFQSSYVYDFGAMAQNAKGSHEWTIKNEGEADLILGLKDKSCSCIVPKMKEGESTAVIKPGEATTITLEWDTKANNGPYEQYASFSTNDPEAVQIEFRARGMVRPPVLINPPATSINFGTINRAQGASTDITLVSPDLGQLEILGSRPSLAGLTATAVPLPAEQRKKLDLAENEGALLVTLSLPAGMPLGPFREEIQLQLNHPQMPTLDFTLSGQVEGSIVPYPPTIRRTDIVSDKGGASDVTLNVRDKRPTTLTIQSVPEGLQAVLKPLDERGQPLEGAAGDTPAIRHRLTVTVPPGTSGPTIQGNVVITSDHPEAPEVLVPVKLIILPPSRR</sequence>
<name>E8QWP4_ISOPI</name>
<dbReference type="OrthoDB" id="215317at2"/>
<reference key="1">
    <citation type="submission" date="2010-11" db="EMBL/GenBank/DDBJ databases">
        <title>The complete sequence of chromosome of Isophaera pallida ATCC 43644.</title>
        <authorList>
            <consortium name="US DOE Joint Genome Institute (JGI-PGF)"/>
            <person name="Lucas S."/>
            <person name="Copeland A."/>
            <person name="Lapidus A."/>
            <person name="Bruce D."/>
            <person name="Goodwin L."/>
            <person name="Pitluck S."/>
            <person name="Kyrpides N."/>
            <person name="Mavromatis K."/>
            <person name="Pagani I."/>
            <person name="Ivanova N."/>
            <person name="Saunders E."/>
            <person name="Brettin T."/>
            <person name="Detter J.C."/>
            <person name="Han C."/>
            <person name="Tapia R."/>
            <person name="Land M."/>
            <person name="Hauser L."/>
            <person name="Markowitz V."/>
            <person name="Cheng J.-F."/>
            <person name="Hugenholtz P."/>
            <person name="Woyke T."/>
            <person name="Wu D."/>
            <person name="Eisen J.A."/>
        </authorList>
    </citation>
    <scope>NUCLEOTIDE SEQUENCE</scope>
    <source>
        <strain>ATCC 43644</strain>
    </source>
</reference>
<evidence type="ECO:0008006" key="3">
    <source>
        <dbReference type="Google" id="ProtNLM"/>
    </source>
</evidence>
<dbReference type="PANTHER" id="PTHR37833:SF1">
    <property type="entry name" value="SIGNAL PEPTIDE PROTEIN"/>
    <property type="match status" value="1"/>
</dbReference>